<gene>
    <name evidence="4" type="ORF">MSAN_00457200</name>
</gene>
<accession>A0A8H6ZE71</accession>
<dbReference type="SUPFAM" id="SSF52499">
    <property type="entry name" value="Isochorismatase-like hydrolases"/>
    <property type="match status" value="1"/>
</dbReference>
<dbReference type="Gene3D" id="3.40.50.850">
    <property type="entry name" value="Isochorismatase-like"/>
    <property type="match status" value="1"/>
</dbReference>
<keyword evidence="2 4" id="KW-0378">Hydrolase</keyword>
<reference evidence="4" key="1">
    <citation type="submission" date="2020-05" db="EMBL/GenBank/DDBJ databases">
        <title>Mycena genomes resolve the evolution of fungal bioluminescence.</title>
        <authorList>
            <person name="Tsai I.J."/>
        </authorList>
    </citation>
    <scope>NUCLEOTIDE SEQUENCE</scope>
    <source>
        <strain evidence="4">160909Yilan</strain>
    </source>
</reference>
<feature type="domain" description="Isochorismatase-like" evidence="3">
    <location>
        <begin position="6"/>
        <end position="147"/>
    </location>
</feature>
<dbReference type="PANTHER" id="PTHR43540">
    <property type="entry name" value="PEROXYUREIDOACRYLATE/UREIDOACRYLATE AMIDOHYDROLASE-RELATED"/>
    <property type="match status" value="1"/>
</dbReference>
<dbReference type="InterPro" id="IPR050272">
    <property type="entry name" value="Isochorismatase-like_hydrls"/>
</dbReference>
<dbReference type="EMBL" id="JACAZH010000002">
    <property type="protein sequence ID" value="KAF7375679.1"/>
    <property type="molecule type" value="Genomic_DNA"/>
</dbReference>
<evidence type="ECO:0000256" key="1">
    <source>
        <dbReference type="ARBA" id="ARBA00006336"/>
    </source>
</evidence>
<organism evidence="4 5">
    <name type="scientific">Mycena sanguinolenta</name>
    <dbReference type="NCBI Taxonomy" id="230812"/>
    <lineage>
        <taxon>Eukaryota</taxon>
        <taxon>Fungi</taxon>
        <taxon>Dikarya</taxon>
        <taxon>Basidiomycota</taxon>
        <taxon>Agaricomycotina</taxon>
        <taxon>Agaricomycetes</taxon>
        <taxon>Agaricomycetidae</taxon>
        <taxon>Agaricales</taxon>
        <taxon>Marasmiineae</taxon>
        <taxon>Mycenaceae</taxon>
        <taxon>Mycena</taxon>
    </lineage>
</organism>
<comment type="similarity">
    <text evidence="1">Belongs to the isochorismatase family.</text>
</comment>
<protein>
    <submittedName>
        <fullName evidence="4">Streptothricin hydrolase</fullName>
    </submittedName>
</protein>
<evidence type="ECO:0000256" key="2">
    <source>
        <dbReference type="ARBA" id="ARBA00022801"/>
    </source>
</evidence>
<dbReference type="Pfam" id="PF00857">
    <property type="entry name" value="Isochorismatase"/>
    <property type="match status" value="1"/>
</dbReference>
<name>A0A8H6ZE71_9AGAR</name>
<proteinExistence type="inferred from homology"/>
<evidence type="ECO:0000313" key="4">
    <source>
        <dbReference type="EMBL" id="KAF7375679.1"/>
    </source>
</evidence>
<dbReference type="InterPro" id="IPR000868">
    <property type="entry name" value="Isochorismatase-like_dom"/>
</dbReference>
<comment type="caution">
    <text evidence="4">The sequence shown here is derived from an EMBL/GenBank/DDBJ whole genome shotgun (WGS) entry which is preliminary data.</text>
</comment>
<keyword evidence="5" id="KW-1185">Reference proteome</keyword>
<dbReference type="Proteomes" id="UP000623467">
    <property type="component" value="Unassembled WGS sequence"/>
</dbReference>
<evidence type="ECO:0000313" key="5">
    <source>
        <dbReference type="Proteomes" id="UP000623467"/>
    </source>
</evidence>
<dbReference type="OrthoDB" id="167809at2759"/>
<dbReference type="PANTHER" id="PTHR43540:SF1">
    <property type="entry name" value="ISOCHORISMATASE HYDROLASE"/>
    <property type="match status" value="1"/>
</dbReference>
<dbReference type="InterPro" id="IPR036380">
    <property type="entry name" value="Isochorismatase-like_sf"/>
</dbReference>
<evidence type="ECO:0000259" key="3">
    <source>
        <dbReference type="Pfam" id="PF00857"/>
    </source>
</evidence>
<dbReference type="AlphaFoldDB" id="A0A8H6ZE71"/>
<dbReference type="GO" id="GO:0016787">
    <property type="term" value="F:hydrolase activity"/>
    <property type="evidence" value="ECO:0007669"/>
    <property type="project" value="UniProtKB-KW"/>
</dbReference>
<sequence length="188" mass="20313">MNSDRVLLVVNMQVGLVADPPQGIPAASTVRANVALVLKHARMAPPEHAPRIVHLRNCGETGDLDEEGTPTWELLYPPHDGELVMNKRKGNAFAGTGLAEIVPVDAEVVVVGVMSDYSVKSTCRAALKRGNTVLLIRDAHGTYDHQELTENGRFTPAHEISAQVEEELDKAGAIVLDMSYLPGLFDGR</sequence>